<dbReference type="EMBL" id="DWVZ01000009">
    <property type="protein sequence ID" value="HJC62106.1"/>
    <property type="molecule type" value="Genomic_DNA"/>
</dbReference>
<proteinExistence type="inferred from homology"/>
<sequence>MKIEHLKYAICISECGSINKAAEKFFLSQPNLSNALKSLEAELGFEIFSRSNHGIRITPQGQKFLVYARKITENYDLICSIPSQTTHSHLSVAAGYHSVIEEAFAQFCSVYSDCDSIHFSLHNMSFSDILESVYQNKNDMGVILVSPERRETILDFLKNRNLAYETVADLKLYIQCRKNHPLLKEGDFSFKDLQNYPFIDYKTKTLSSNTFFQDNDIPAPVKTIFVDERDTRCRIIATTDAFSIGCGLHPRVQNYYDLVNVPLSRYRLHMLVIYSRSSGLTKEGKAFVHLLKKELDSVHCE</sequence>
<keyword evidence="3" id="KW-0804">Transcription</keyword>
<dbReference type="Gene3D" id="3.40.190.290">
    <property type="match status" value="1"/>
</dbReference>
<gene>
    <name evidence="5" type="ORF">H9753_00615</name>
</gene>
<dbReference type="PANTHER" id="PTHR30126">
    <property type="entry name" value="HTH-TYPE TRANSCRIPTIONAL REGULATOR"/>
    <property type="match status" value="1"/>
</dbReference>
<dbReference type="GO" id="GO:0000976">
    <property type="term" value="F:transcription cis-regulatory region binding"/>
    <property type="evidence" value="ECO:0007669"/>
    <property type="project" value="TreeGrafter"/>
</dbReference>
<organism evidence="5 6">
    <name type="scientific">Candidatus Blautia merdavium</name>
    <dbReference type="NCBI Taxonomy" id="2838494"/>
    <lineage>
        <taxon>Bacteria</taxon>
        <taxon>Bacillati</taxon>
        <taxon>Bacillota</taxon>
        <taxon>Clostridia</taxon>
        <taxon>Lachnospirales</taxon>
        <taxon>Lachnospiraceae</taxon>
        <taxon>Blautia</taxon>
    </lineage>
</organism>
<evidence type="ECO:0000259" key="4">
    <source>
        <dbReference type="PROSITE" id="PS50931"/>
    </source>
</evidence>
<dbReference type="PRINTS" id="PR00039">
    <property type="entry name" value="HTHLYSR"/>
</dbReference>
<evidence type="ECO:0000313" key="5">
    <source>
        <dbReference type="EMBL" id="HJC62106.1"/>
    </source>
</evidence>
<dbReference type="SUPFAM" id="SSF53850">
    <property type="entry name" value="Periplasmic binding protein-like II"/>
    <property type="match status" value="1"/>
</dbReference>
<dbReference type="AlphaFoldDB" id="A0A9D2PM75"/>
<evidence type="ECO:0000256" key="2">
    <source>
        <dbReference type="ARBA" id="ARBA00023015"/>
    </source>
</evidence>
<keyword evidence="2" id="KW-0805">Transcription regulation</keyword>
<name>A0A9D2PM75_9FIRM</name>
<dbReference type="CDD" id="cd05466">
    <property type="entry name" value="PBP2_LTTR_substrate"/>
    <property type="match status" value="1"/>
</dbReference>
<dbReference type="PANTHER" id="PTHR30126:SF78">
    <property type="entry name" value="HTH LYSR-TYPE DOMAIN-CONTAINING PROTEIN"/>
    <property type="match status" value="1"/>
</dbReference>
<dbReference type="InterPro" id="IPR000847">
    <property type="entry name" value="LysR_HTH_N"/>
</dbReference>
<dbReference type="InterPro" id="IPR036388">
    <property type="entry name" value="WH-like_DNA-bd_sf"/>
</dbReference>
<feature type="domain" description="HTH lysR-type" evidence="4">
    <location>
        <begin position="1"/>
        <end position="58"/>
    </location>
</feature>
<accession>A0A9D2PM75</accession>
<dbReference type="GO" id="GO:0003700">
    <property type="term" value="F:DNA-binding transcription factor activity"/>
    <property type="evidence" value="ECO:0007669"/>
    <property type="project" value="InterPro"/>
</dbReference>
<evidence type="ECO:0000256" key="1">
    <source>
        <dbReference type="ARBA" id="ARBA00009437"/>
    </source>
</evidence>
<reference evidence="5" key="1">
    <citation type="journal article" date="2021" name="PeerJ">
        <title>Extensive microbial diversity within the chicken gut microbiome revealed by metagenomics and culture.</title>
        <authorList>
            <person name="Gilroy R."/>
            <person name="Ravi A."/>
            <person name="Getino M."/>
            <person name="Pursley I."/>
            <person name="Horton D.L."/>
            <person name="Alikhan N.F."/>
            <person name="Baker D."/>
            <person name="Gharbi K."/>
            <person name="Hall N."/>
            <person name="Watson M."/>
            <person name="Adriaenssens E.M."/>
            <person name="Foster-Nyarko E."/>
            <person name="Jarju S."/>
            <person name="Secka A."/>
            <person name="Antonio M."/>
            <person name="Oren A."/>
            <person name="Chaudhuri R.R."/>
            <person name="La Ragione R."/>
            <person name="Hildebrand F."/>
            <person name="Pallen M.J."/>
        </authorList>
    </citation>
    <scope>NUCLEOTIDE SEQUENCE</scope>
    <source>
        <strain evidence="5">ChiBcec2-3848</strain>
    </source>
</reference>
<dbReference type="PROSITE" id="PS50931">
    <property type="entry name" value="HTH_LYSR"/>
    <property type="match status" value="1"/>
</dbReference>
<reference evidence="5" key="2">
    <citation type="submission" date="2021-04" db="EMBL/GenBank/DDBJ databases">
        <authorList>
            <person name="Gilroy R."/>
        </authorList>
    </citation>
    <scope>NUCLEOTIDE SEQUENCE</scope>
    <source>
        <strain evidence="5">ChiBcec2-3848</strain>
    </source>
</reference>
<dbReference type="SUPFAM" id="SSF46785">
    <property type="entry name" value="Winged helix' DNA-binding domain"/>
    <property type="match status" value="1"/>
</dbReference>
<comment type="similarity">
    <text evidence="1">Belongs to the LysR transcriptional regulatory family.</text>
</comment>
<dbReference type="InterPro" id="IPR036390">
    <property type="entry name" value="WH_DNA-bd_sf"/>
</dbReference>
<dbReference type="Gene3D" id="1.10.10.10">
    <property type="entry name" value="Winged helix-like DNA-binding domain superfamily/Winged helix DNA-binding domain"/>
    <property type="match status" value="1"/>
</dbReference>
<protein>
    <submittedName>
        <fullName evidence="5">LysR family transcriptional regulator</fullName>
    </submittedName>
</protein>
<dbReference type="Proteomes" id="UP000823886">
    <property type="component" value="Unassembled WGS sequence"/>
</dbReference>
<dbReference type="Pfam" id="PF00126">
    <property type="entry name" value="HTH_1"/>
    <property type="match status" value="1"/>
</dbReference>
<comment type="caution">
    <text evidence="5">The sequence shown here is derived from an EMBL/GenBank/DDBJ whole genome shotgun (WGS) entry which is preliminary data.</text>
</comment>
<evidence type="ECO:0000313" key="6">
    <source>
        <dbReference type="Proteomes" id="UP000823886"/>
    </source>
</evidence>
<evidence type="ECO:0000256" key="3">
    <source>
        <dbReference type="ARBA" id="ARBA00023163"/>
    </source>
</evidence>